<name>A0A6G1PG45_CHAAH</name>
<feature type="compositionally biased region" description="Low complexity" evidence="1">
    <location>
        <begin position="141"/>
        <end position="152"/>
    </location>
</feature>
<dbReference type="Proteomes" id="UP000503349">
    <property type="component" value="Chromosome 4"/>
</dbReference>
<reference evidence="3 4" key="1">
    <citation type="submission" date="2019-02" db="EMBL/GenBank/DDBJ databases">
        <title>Opniocepnalus argus genome.</title>
        <authorList>
            <person name="Zhou C."/>
            <person name="Xiao S."/>
        </authorList>
    </citation>
    <scope>NUCLEOTIDE SEQUENCE [LARGE SCALE GENOMIC DNA]</scope>
    <source>
        <strain evidence="3">OARG1902GOOAL</strain>
        <tissue evidence="3">Muscle</tissue>
    </source>
</reference>
<feature type="compositionally biased region" description="Polar residues" evidence="1">
    <location>
        <begin position="53"/>
        <end position="91"/>
    </location>
</feature>
<sequence>MVARVHLLSILVCFLIELDCCSGFPRVRSSYSEALPSVRDEQDAYGFGNSHFVHSSTQSNPKLLTPNDQVKSEPSTWEPSWTRSSQAQMQYQPGLDHQTRSLNQPWSAGSFQPQSQVPMPKAFQFNFQVPMVEDQSRGKENGSSTKGSSSNKGESHHASYNPRPSSVHIQSSFNSPSFLHRFLDQNGGKKPHDTFKPSFGLSLSLPISPTTSPSNPTTSSKQILTPERSSFAENSHAEPERVHTDRVITFPTEHATKLSTPTEQFSHSEIPPEHTWVFPGQTQYPALPLQSWQPENVFNGYYHGQINPTTYQYWRDQTVSSSPNNAYYSLDPWQYNVASRPSGISYGQYQICHADGTPLTLAEQYALLIPTYDWHKPVPPQRPGPHSYAPFSHQSQPSFDDGKVSGIVNYQMGHAMPMGQDGFFSPYPHQHSLGQSREAAHRPTGFDSSRYQQGLSTRYEAQVGKQVAGYPAYPGQYKYY</sequence>
<dbReference type="AlphaFoldDB" id="A0A6G1PG45"/>
<evidence type="ECO:0000313" key="3">
    <source>
        <dbReference type="EMBL" id="KAF3689212.1"/>
    </source>
</evidence>
<evidence type="ECO:0000256" key="2">
    <source>
        <dbReference type="SAM" id="SignalP"/>
    </source>
</evidence>
<keyword evidence="2" id="KW-0732">Signal</keyword>
<dbReference type="EMBL" id="CM015715">
    <property type="protein sequence ID" value="KAF3689212.1"/>
    <property type="molecule type" value="Genomic_DNA"/>
</dbReference>
<feature type="region of interest" description="Disordered" evidence="1">
    <location>
        <begin position="53"/>
        <end position="115"/>
    </location>
</feature>
<feature type="chain" id="PRO_5026134167" evidence="2">
    <location>
        <begin position="24"/>
        <end position="480"/>
    </location>
</feature>
<protein>
    <submittedName>
        <fullName evidence="3">Uncharacterized protein</fullName>
    </submittedName>
</protein>
<feature type="compositionally biased region" description="Polar residues" evidence="1">
    <location>
        <begin position="100"/>
        <end position="115"/>
    </location>
</feature>
<organism evidence="3 4">
    <name type="scientific">Channa argus</name>
    <name type="common">Northern snakehead</name>
    <name type="synonym">Ophicephalus argus</name>
    <dbReference type="NCBI Taxonomy" id="215402"/>
    <lineage>
        <taxon>Eukaryota</taxon>
        <taxon>Metazoa</taxon>
        <taxon>Chordata</taxon>
        <taxon>Craniata</taxon>
        <taxon>Vertebrata</taxon>
        <taxon>Euteleostomi</taxon>
        <taxon>Actinopterygii</taxon>
        <taxon>Neopterygii</taxon>
        <taxon>Teleostei</taxon>
        <taxon>Neoteleostei</taxon>
        <taxon>Acanthomorphata</taxon>
        <taxon>Anabantaria</taxon>
        <taxon>Anabantiformes</taxon>
        <taxon>Channoidei</taxon>
        <taxon>Channidae</taxon>
        <taxon>Channa</taxon>
    </lineage>
</organism>
<feature type="compositionally biased region" description="Polar residues" evidence="1">
    <location>
        <begin position="162"/>
        <end position="172"/>
    </location>
</feature>
<feature type="region of interest" description="Disordered" evidence="1">
    <location>
        <begin position="134"/>
        <end position="172"/>
    </location>
</feature>
<keyword evidence="4" id="KW-1185">Reference proteome</keyword>
<gene>
    <name evidence="3" type="ORF">EXN66_Car004884</name>
</gene>
<feature type="signal peptide" evidence="2">
    <location>
        <begin position="1"/>
        <end position="23"/>
    </location>
</feature>
<proteinExistence type="predicted"/>
<reference evidence="4" key="2">
    <citation type="submission" date="2019-02" db="EMBL/GenBank/DDBJ databases">
        <title>Opniocepnalus argus Var Kimnra genome.</title>
        <authorList>
            <person name="Zhou C."/>
            <person name="Xiao S."/>
        </authorList>
    </citation>
    <scope>NUCLEOTIDE SEQUENCE [LARGE SCALE GENOMIC DNA]</scope>
</reference>
<evidence type="ECO:0000256" key="1">
    <source>
        <dbReference type="SAM" id="MobiDB-lite"/>
    </source>
</evidence>
<evidence type="ECO:0000313" key="4">
    <source>
        <dbReference type="Proteomes" id="UP000503349"/>
    </source>
</evidence>
<accession>A0A6G1PG45</accession>